<organism evidence="1 2">
    <name type="scientific">Oceanibaculum indicum</name>
    <dbReference type="NCBI Taxonomy" id="526216"/>
    <lineage>
        <taxon>Bacteria</taxon>
        <taxon>Pseudomonadati</taxon>
        <taxon>Pseudomonadota</taxon>
        <taxon>Alphaproteobacteria</taxon>
        <taxon>Rhodospirillales</taxon>
        <taxon>Oceanibaculaceae</taxon>
        <taxon>Oceanibaculum</taxon>
    </lineage>
</organism>
<dbReference type="GO" id="GO:0016829">
    <property type="term" value="F:lyase activity"/>
    <property type="evidence" value="ECO:0007669"/>
    <property type="project" value="UniProtKB-KW"/>
</dbReference>
<dbReference type="AlphaFoldDB" id="A0A420WRL7"/>
<accession>A0A420WRL7</accession>
<dbReference type="SUPFAM" id="SSF48173">
    <property type="entry name" value="Cryptochrome/photolyase FAD-binding domain"/>
    <property type="match status" value="1"/>
</dbReference>
<gene>
    <name evidence="1" type="ORF">BCL74_1499</name>
</gene>
<dbReference type="PANTHER" id="PTHR38657:SF1">
    <property type="entry name" value="SLR1343 PROTEIN"/>
    <property type="match status" value="1"/>
</dbReference>
<name>A0A420WRL7_9PROT</name>
<evidence type="ECO:0000313" key="1">
    <source>
        <dbReference type="EMBL" id="RKQ73708.1"/>
    </source>
</evidence>
<dbReference type="Proteomes" id="UP000277424">
    <property type="component" value="Unassembled WGS sequence"/>
</dbReference>
<comment type="caution">
    <text evidence="1">The sequence shown here is derived from an EMBL/GenBank/DDBJ whole genome shotgun (WGS) entry which is preliminary data.</text>
</comment>
<dbReference type="InterPro" id="IPR052551">
    <property type="entry name" value="UV-DNA_repair_photolyase"/>
</dbReference>
<dbReference type="RefSeq" id="WP_121218728.1">
    <property type="nucleotide sequence ID" value="NZ_RBIG01000001.1"/>
</dbReference>
<keyword evidence="1" id="KW-0456">Lyase</keyword>
<dbReference type="InterPro" id="IPR014729">
    <property type="entry name" value="Rossmann-like_a/b/a_fold"/>
</dbReference>
<dbReference type="OrthoDB" id="5288100at2"/>
<dbReference type="Gene3D" id="3.40.50.620">
    <property type="entry name" value="HUPs"/>
    <property type="match status" value="1"/>
</dbReference>
<reference evidence="1 2" key="1">
    <citation type="submission" date="2018-10" db="EMBL/GenBank/DDBJ databases">
        <title>Comparative analysis of microorganisms from saline springs in Andes Mountain Range, Colombia.</title>
        <authorList>
            <person name="Rubin E."/>
        </authorList>
    </citation>
    <scope>NUCLEOTIDE SEQUENCE [LARGE SCALE GENOMIC DNA]</scope>
    <source>
        <strain evidence="1 2">USBA 36</strain>
    </source>
</reference>
<dbReference type="InterPro" id="IPR007357">
    <property type="entry name" value="PhrB-like"/>
</dbReference>
<sequence length="511" mass="58182">MSSSLRIVLGDQLSRDLSALDGLDPARDVVLMAEVADEATYVPHHRQKIAFILSAMRHFAAELQAEGITVDYVKLDDPQNTGSFTGEVKRTAARHKPARIVATEPGEWRVLQAMRGWEGETGLSVDIREDTRFFASRRRFARWAADRRSYRMEFFYREMRRETGILLTPDGEPEGGQWNYDAENRKPLPKGYTLPKRQRFAPDATTREVLDLVARRFPDNFGDLEPFGWAVTRADALAALEDFLARSLPRFGDYQDAMKRQAPFLHHGLIAPYLNIGLLGPREVCAAAEAEYREGRAPLNAVEGFIRQILGWREYVRGLYWHRMPDYAESNALDAHRPLPWFYWSGETRMNCLSEVIGQTRQHAYSHHIQRLMVTGNFALLAGIDPKQVEEWYLAVYADAFEWVELPNTHGMALFADGGIMASKPYAASGAYIDRMSDFCGSCAYKVKEKSGPDACPFNYLYWAFLIRNEKALKGNPRLAMPYRTLAQWPAERLSAITREAESFLDSLDTS</sequence>
<evidence type="ECO:0000313" key="2">
    <source>
        <dbReference type="Proteomes" id="UP000277424"/>
    </source>
</evidence>
<dbReference type="Gene3D" id="1.25.40.80">
    <property type="match status" value="1"/>
</dbReference>
<dbReference type="Pfam" id="PF04244">
    <property type="entry name" value="DPRP"/>
    <property type="match status" value="1"/>
</dbReference>
<proteinExistence type="predicted"/>
<dbReference type="InterPro" id="IPR036134">
    <property type="entry name" value="Crypto/Photolyase_FAD-like_sf"/>
</dbReference>
<dbReference type="Gene3D" id="1.10.579.10">
    <property type="entry name" value="DNA Cyclobutane Dipyrimidine Photolyase, subunit A, domain 3"/>
    <property type="match status" value="1"/>
</dbReference>
<dbReference type="EMBL" id="RBIG01000001">
    <property type="protein sequence ID" value="RKQ73708.1"/>
    <property type="molecule type" value="Genomic_DNA"/>
</dbReference>
<dbReference type="PANTHER" id="PTHR38657">
    <property type="entry name" value="SLR1343 PROTEIN"/>
    <property type="match status" value="1"/>
</dbReference>
<dbReference type="Gene3D" id="1.10.10.1710">
    <property type="entry name" value="Deoxyribodipyrimidine photolyase-related"/>
    <property type="match status" value="1"/>
</dbReference>
<protein>
    <submittedName>
        <fullName evidence="1">Deoxyribodipyrimidine photolyase-related protein</fullName>
    </submittedName>
</protein>